<keyword evidence="4" id="KW-0472">Membrane</keyword>
<dbReference type="Proteomes" id="UP000547879">
    <property type="component" value="Unassembled WGS sequence"/>
</dbReference>
<protein>
    <recommendedName>
        <fullName evidence="7">Flagellar biosynthesis protein FlgM</fullName>
    </recommendedName>
</protein>
<dbReference type="GO" id="GO:0016020">
    <property type="term" value="C:membrane"/>
    <property type="evidence" value="ECO:0007669"/>
    <property type="project" value="UniProtKB-SubCell"/>
</dbReference>
<evidence type="ECO:0000256" key="1">
    <source>
        <dbReference type="ARBA" id="ARBA00004167"/>
    </source>
</evidence>
<sequence>MTTSIFHINSPERTSVPLRNERCNFPFDGVIRKDKAMEWKGRRQSDNVEDLRGSGGGFGSRGGGFRIPIGGGGARGGGLGIGGIVMILIVCWITGINPLTLLSEGGMELPGTQQETVSGTPANDETKAFVRTVLAETEDTWNNVFKANGAEYQEPALVLFSGQVQSACGFASSASGPFYCPQDRKVYLDTAFFRQLDQQFDAAGDFAEAYVVAHEVGHHVQNLLGVLPRFNEARKRMSEVEANQMSVRVELQADCFAGVWGKQTDQKGLLQGGDLEEALNAAQQIGDDTLQKRSQGYVVPESFNHGTSQQRVAWFKRGFDTGDMKACDTFSSPI</sequence>
<gene>
    <name evidence="5" type="ORF">HNQ72_005444</name>
</gene>
<organism evidence="5 6">
    <name type="scientific">Rhizobium wenxiniae</name>
    <dbReference type="NCBI Taxonomy" id="1737357"/>
    <lineage>
        <taxon>Bacteria</taxon>
        <taxon>Pseudomonadati</taxon>
        <taxon>Pseudomonadota</taxon>
        <taxon>Alphaproteobacteria</taxon>
        <taxon>Hyphomicrobiales</taxon>
        <taxon>Rhizobiaceae</taxon>
        <taxon>Rhizobium/Agrobacterium group</taxon>
        <taxon>Rhizobium</taxon>
    </lineage>
</organism>
<evidence type="ECO:0000313" key="6">
    <source>
        <dbReference type="Proteomes" id="UP000547879"/>
    </source>
</evidence>
<comment type="caution">
    <text evidence="5">The sequence shown here is derived from an EMBL/GenBank/DDBJ whole genome shotgun (WGS) entry which is preliminary data.</text>
</comment>
<dbReference type="SUPFAM" id="SSF55486">
    <property type="entry name" value="Metalloproteases ('zincins'), catalytic domain"/>
    <property type="match status" value="1"/>
</dbReference>
<proteinExistence type="predicted"/>
<reference evidence="5 6" key="1">
    <citation type="submission" date="2020-08" db="EMBL/GenBank/DDBJ databases">
        <title>Genomic Encyclopedia of Type Strains, Phase IV (KMG-IV): sequencing the most valuable type-strain genomes for metagenomic binning, comparative biology and taxonomic classification.</title>
        <authorList>
            <person name="Goeker M."/>
        </authorList>
    </citation>
    <scope>NUCLEOTIDE SEQUENCE [LARGE SCALE GENOMIC DNA]</scope>
    <source>
        <strain evidence="5 6">DSM 100734</strain>
    </source>
</reference>
<name>A0A7X0D3L9_9HYPH</name>
<accession>A0A7X0D3L9</accession>
<keyword evidence="3" id="KW-1133">Transmembrane helix</keyword>
<comment type="subcellular location">
    <subcellularLocation>
        <location evidence="1">Membrane</location>
        <topology evidence="1">Single-pass membrane protein</topology>
    </subcellularLocation>
</comment>
<evidence type="ECO:0008006" key="7">
    <source>
        <dbReference type="Google" id="ProtNLM"/>
    </source>
</evidence>
<evidence type="ECO:0000256" key="2">
    <source>
        <dbReference type="ARBA" id="ARBA00022692"/>
    </source>
</evidence>
<evidence type="ECO:0000313" key="5">
    <source>
        <dbReference type="EMBL" id="MBB6165596.1"/>
    </source>
</evidence>
<dbReference type="PANTHER" id="PTHR30168:SF0">
    <property type="entry name" value="INNER MEMBRANE PROTEIN"/>
    <property type="match status" value="1"/>
</dbReference>
<keyword evidence="2" id="KW-0812">Transmembrane</keyword>
<keyword evidence="6" id="KW-1185">Reference proteome</keyword>
<dbReference type="AlphaFoldDB" id="A0A7X0D3L9"/>
<evidence type="ECO:0000256" key="4">
    <source>
        <dbReference type="ARBA" id="ARBA00023136"/>
    </source>
</evidence>
<dbReference type="PANTHER" id="PTHR30168">
    <property type="entry name" value="PUTATIVE MEMBRANE PROTEIN YPFJ"/>
    <property type="match status" value="1"/>
</dbReference>
<dbReference type="Pfam" id="PF04228">
    <property type="entry name" value="Zn_peptidase"/>
    <property type="match status" value="1"/>
</dbReference>
<evidence type="ECO:0000256" key="3">
    <source>
        <dbReference type="ARBA" id="ARBA00022989"/>
    </source>
</evidence>
<dbReference type="InterPro" id="IPR007343">
    <property type="entry name" value="Uncharacterised_pept_Zn_put"/>
</dbReference>
<dbReference type="EMBL" id="JACHEG010000010">
    <property type="protein sequence ID" value="MBB6165596.1"/>
    <property type="molecule type" value="Genomic_DNA"/>
</dbReference>